<feature type="compositionally biased region" description="Polar residues" evidence="1">
    <location>
        <begin position="166"/>
        <end position="181"/>
    </location>
</feature>
<proteinExistence type="predicted"/>
<feature type="compositionally biased region" description="Basic residues" evidence="1">
    <location>
        <begin position="423"/>
        <end position="436"/>
    </location>
</feature>
<feature type="region of interest" description="Disordered" evidence="1">
    <location>
        <begin position="1"/>
        <end position="37"/>
    </location>
</feature>
<feature type="non-terminal residue" evidence="2">
    <location>
        <position position="514"/>
    </location>
</feature>
<feature type="compositionally biased region" description="Polar residues" evidence="1">
    <location>
        <begin position="81"/>
        <end position="108"/>
    </location>
</feature>
<accession>A0A426YUQ2</accession>
<name>A0A426YUQ2_ENSVE</name>
<feature type="compositionally biased region" description="Low complexity" evidence="1">
    <location>
        <begin position="18"/>
        <end position="32"/>
    </location>
</feature>
<feature type="region of interest" description="Disordered" evidence="1">
    <location>
        <begin position="81"/>
        <end position="118"/>
    </location>
</feature>
<feature type="compositionally biased region" description="Basic and acidic residues" evidence="1">
    <location>
        <begin position="437"/>
        <end position="446"/>
    </location>
</feature>
<sequence>MAAPGTLIPADVLSLKDTSSNPKSKNMSPSTSKPEEDHFKVELLGGEHKGGNEVPFLDESKALDKRLRYEKSIVIPSVQSDCNGESSTTSGALSGGNMSLCMQDQPDQSTSSTSATCSKQKGIVGAAADGDNTGKRKVNMALNPQNAVDSTNLFAELNPLRVIGVGQSSPHSKATDSTNGGYQRRSEKVALGPGRSQVPLIWKGRSACNEIRNTKQNNIVELSVPQRNHVLNASSSKIPSPAAKVYSGGSTNVAGSSISSNSVGVISSANQTSCTSLSIGYSFSECVESGNDAPAKNRNHELDSRHFDLPADKSLVSVLSSGEKYLMDDRTRRVVSEMSQPHELNGHVKNINEKHDPKKCSHDRFLETIFFFLSRIIRRSVSCRLEWNGELLPMVTGTRTARYRAVPPKIDRRPSIEELGRLREKKGRRRRRRKEEKRRGEEENQCRPRPRVARALSLGEHPRSPFLPREETEEEEKKKTSAVLARRSPVRCHWASALTRLFSRARRRSVSSRG</sequence>
<feature type="region of interest" description="Disordered" evidence="1">
    <location>
        <begin position="419"/>
        <end position="489"/>
    </location>
</feature>
<organism evidence="2 3">
    <name type="scientific">Ensete ventricosum</name>
    <name type="common">Abyssinian banana</name>
    <name type="synonym">Musa ensete</name>
    <dbReference type="NCBI Taxonomy" id="4639"/>
    <lineage>
        <taxon>Eukaryota</taxon>
        <taxon>Viridiplantae</taxon>
        <taxon>Streptophyta</taxon>
        <taxon>Embryophyta</taxon>
        <taxon>Tracheophyta</taxon>
        <taxon>Spermatophyta</taxon>
        <taxon>Magnoliopsida</taxon>
        <taxon>Liliopsida</taxon>
        <taxon>Zingiberales</taxon>
        <taxon>Musaceae</taxon>
        <taxon>Ensete</taxon>
    </lineage>
</organism>
<reference evidence="2 3" key="1">
    <citation type="journal article" date="2014" name="Agronomy (Basel)">
        <title>A Draft Genome Sequence for Ensete ventricosum, the Drought-Tolerant Tree Against Hunger.</title>
        <authorList>
            <person name="Harrison J."/>
            <person name="Moore K.A."/>
            <person name="Paszkiewicz K."/>
            <person name="Jones T."/>
            <person name="Grant M."/>
            <person name="Ambacheew D."/>
            <person name="Muzemil S."/>
            <person name="Studholme D.J."/>
        </authorList>
    </citation>
    <scope>NUCLEOTIDE SEQUENCE [LARGE SCALE GENOMIC DNA]</scope>
</reference>
<comment type="caution">
    <text evidence="2">The sequence shown here is derived from an EMBL/GenBank/DDBJ whole genome shotgun (WGS) entry which is preliminary data.</text>
</comment>
<gene>
    <name evidence="2" type="ORF">B296_00048449</name>
</gene>
<protein>
    <submittedName>
        <fullName evidence="2">Uncharacterized protein</fullName>
    </submittedName>
</protein>
<evidence type="ECO:0000256" key="1">
    <source>
        <dbReference type="SAM" id="MobiDB-lite"/>
    </source>
</evidence>
<evidence type="ECO:0000313" key="2">
    <source>
        <dbReference type="EMBL" id="RRT55467.1"/>
    </source>
</evidence>
<evidence type="ECO:0000313" key="3">
    <source>
        <dbReference type="Proteomes" id="UP000287651"/>
    </source>
</evidence>
<dbReference type="Proteomes" id="UP000287651">
    <property type="component" value="Unassembled WGS sequence"/>
</dbReference>
<feature type="region of interest" description="Disordered" evidence="1">
    <location>
        <begin position="165"/>
        <end position="185"/>
    </location>
</feature>
<dbReference type="AlphaFoldDB" id="A0A426YUQ2"/>
<dbReference type="EMBL" id="AMZH03010077">
    <property type="protein sequence ID" value="RRT55467.1"/>
    <property type="molecule type" value="Genomic_DNA"/>
</dbReference>